<feature type="transmembrane region" description="Helical" evidence="5">
    <location>
        <begin position="322"/>
        <end position="340"/>
    </location>
</feature>
<feature type="transmembrane region" description="Helical" evidence="5">
    <location>
        <begin position="73"/>
        <end position="92"/>
    </location>
</feature>
<feature type="transmembrane region" description="Helical" evidence="5">
    <location>
        <begin position="346"/>
        <end position="371"/>
    </location>
</feature>
<dbReference type="GO" id="GO:0005886">
    <property type="term" value="C:plasma membrane"/>
    <property type="evidence" value="ECO:0007669"/>
    <property type="project" value="TreeGrafter"/>
</dbReference>
<feature type="transmembrane region" description="Helical" evidence="5">
    <location>
        <begin position="160"/>
        <end position="183"/>
    </location>
</feature>
<evidence type="ECO:0000256" key="2">
    <source>
        <dbReference type="ARBA" id="ARBA00022692"/>
    </source>
</evidence>
<dbReference type="InterPro" id="IPR051337">
    <property type="entry name" value="OPA_Antiporter"/>
</dbReference>
<gene>
    <name evidence="7" type="ORF">HNP32_003062</name>
</gene>
<keyword evidence="3 5" id="KW-1133">Transmembrane helix</keyword>
<dbReference type="InterPro" id="IPR011701">
    <property type="entry name" value="MFS"/>
</dbReference>
<feature type="transmembrane region" description="Helical" evidence="5">
    <location>
        <begin position="104"/>
        <end position="128"/>
    </location>
</feature>
<feature type="transmembrane region" description="Helical" evidence="5">
    <location>
        <begin position="378"/>
        <end position="396"/>
    </location>
</feature>
<dbReference type="Gene3D" id="1.20.1250.20">
    <property type="entry name" value="MFS general substrate transporter like domains"/>
    <property type="match status" value="2"/>
</dbReference>
<dbReference type="EMBL" id="JACHKY010000005">
    <property type="protein sequence ID" value="MBB4799306.1"/>
    <property type="molecule type" value="Genomic_DNA"/>
</dbReference>
<evidence type="ECO:0000313" key="7">
    <source>
        <dbReference type="EMBL" id="MBB4799306.1"/>
    </source>
</evidence>
<feature type="transmembrane region" description="Helical" evidence="5">
    <location>
        <begin position="134"/>
        <end position="153"/>
    </location>
</feature>
<evidence type="ECO:0000313" key="8">
    <source>
        <dbReference type="Proteomes" id="UP000539957"/>
    </source>
</evidence>
<feature type="transmembrane region" description="Helical" evidence="5">
    <location>
        <begin position="424"/>
        <end position="442"/>
    </location>
</feature>
<feature type="domain" description="Major facilitator superfamily (MFS) profile" evidence="6">
    <location>
        <begin position="35"/>
        <end position="446"/>
    </location>
</feature>
<organism evidence="7 8">
    <name type="scientific">Brevundimonas bullata</name>
    <dbReference type="NCBI Taxonomy" id="13160"/>
    <lineage>
        <taxon>Bacteria</taxon>
        <taxon>Pseudomonadati</taxon>
        <taxon>Pseudomonadota</taxon>
        <taxon>Alphaproteobacteria</taxon>
        <taxon>Caulobacterales</taxon>
        <taxon>Caulobacteraceae</taxon>
        <taxon>Brevundimonas</taxon>
    </lineage>
</organism>
<dbReference type="CDD" id="cd17312">
    <property type="entry name" value="MFS_OPA_SLC37"/>
    <property type="match status" value="1"/>
</dbReference>
<keyword evidence="4 5" id="KW-0472">Membrane</keyword>
<dbReference type="GO" id="GO:0012505">
    <property type="term" value="C:endomembrane system"/>
    <property type="evidence" value="ECO:0007669"/>
    <property type="project" value="UniProtKB-SubCell"/>
</dbReference>
<evidence type="ECO:0000259" key="6">
    <source>
        <dbReference type="PROSITE" id="PS50850"/>
    </source>
</evidence>
<feature type="transmembrane region" description="Helical" evidence="5">
    <location>
        <begin position="189"/>
        <end position="209"/>
    </location>
</feature>
<evidence type="ECO:0000256" key="1">
    <source>
        <dbReference type="ARBA" id="ARBA00004127"/>
    </source>
</evidence>
<dbReference type="InterPro" id="IPR020846">
    <property type="entry name" value="MFS_dom"/>
</dbReference>
<feature type="transmembrane region" description="Helical" evidence="5">
    <location>
        <begin position="247"/>
        <end position="266"/>
    </location>
</feature>
<dbReference type="RefSeq" id="WP_184272318.1">
    <property type="nucleotide sequence ID" value="NZ_JACHKY010000005.1"/>
</dbReference>
<keyword evidence="8" id="KW-1185">Reference proteome</keyword>
<dbReference type="PANTHER" id="PTHR43826:SF7">
    <property type="entry name" value="PROTEIN UHPC, PUTATIVE-RELATED"/>
    <property type="match status" value="1"/>
</dbReference>
<dbReference type="PANTHER" id="PTHR43826">
    <property type="entry name" value="GLUCOSE-6-PHOSPHATE EXCHANGER SLC37A4"/>
    <property type="match status" value="1"/>
</dbReference>
<sequence length="448" mass="48278">MARGLLRFFATGADKPEIGDAATVSTLFHRHRFRVMLAITLGYGLIYTCRLALGMVKKPLIDAGVFTPTELGLIGSALFYTYAIGKLTNGFLADHANMKRFLAFAFLATAICNLLMGFTTTVWAAALLWGLNGWFQSFGAPGGVVAMTSWFSNQERGRAYGVWSTAHSIGEGLTFLVVGSLVAAAGWRWGFWGPGVLGAATAVGCYLLIQDRPRTMGLPAVNDWKKDNYNEAPKPGIKSVLGLQLSILKLPAIWILCLASATTYVTRYAINSWGVLYLQEARGFSLPAAGTLLMISTLAGIAGAIGFGFISDKYFAARRPPVNLIFALMEIAGLALFFWGPNTMPVMVFSMLLFGMGLTGLVTSLGGLFAVDIAPKRVAGAAMGVIGIFSYIGAALQEQISGFMIERGMTVVDGVRTYDFGPVIWFWIGSSVISMLLAASLWRTRLRD</sequence>
<proteinExistence type="predicted"/>
<dbReference type="GO" id="GO:0035435">
    <property type="term" value="P:phosphate ion transmembrane transport"/>
    <property type="evidence" value="ECO:0007669"/>
    <property type="project" value="TreeGrafter"/>
</dbReference>
<dbReference type="PIRSF" id="PIRSF002808">
    <property type="entry name" value="Hexose_phosphate_transp"/>
    <property type="match status" value="1"/>
</dbReference>
<evidence type="ECO:0000256" key="5">
    <source>
        <dbReference type="SAM" id="Phobius"/>
    </source>
</evidence>
<keyword evidence="2 5" id="KW-0812">Transmembrane</keyword>
<evidence type="ECO:0000256" key="4">
    <source>
        <dbReference type="ARBA" id="ARBA00023136"/>
    </source>
</evidence>
<feature type="transmembrane region" description="Helical" evidence="5">
    <location>
        <begin position="35"/>
        <end position="53"/>
    </location>
</feature>
<comment type="subcellular location">
    <subcellularLocation>
        <location evidence="1">Endomembrane system</location>
        <topology evidence="1">Multi-pass membrane protein</topology>
    </subcellularLocation>
</comment>
<accession>A0A7W7N5F3</accession>
<reference evidence="7 8" key="1">
    <citation type="submission" date="2020-08" db="EMBL/GenBank/DDBJ databases">
        <title>Functional genomics of gut bacteria from endangered species of beetles.</title>
        <authorList>
            <person name="Carlos-Shanley C."/>
        </authorList>
    </citation>
    <scope>NUCLEOTIDE SEQUENCE [LARGE SCALE GENOMIC DNA]</scope>
    <source>
        <strain evidence="7 8">S00123</strain>
    </source>
</reference>
<protein>
    <submittedName>
        <fullName evidence="7">OPA family sugar phosphate sensor protein UhpC-like MFS transporter</fullName>
    </submittedName>
</protein>
<dbReference type="InterPro" id="IPR036259">
    <property type="entry name" value="MFS_trans_sf"/>
</dbReference>
<dbReference type="PROSITE" id="PS50850">
    <property type="entry name" value="MFS"/>
    <property type="match status" value="1"/>
</dbReference>
<dbReference type="InterPro" id="IPR000849">
    <property type="entry name" value="Sugar_P_transporter"/>
</dbReference>
<dbReference type="Proteomes" id="UP000539957">
    <property type="component" value="Unassembled WGS sequence"/>
</dbReference>
<feature type="transmembrane region" description="Helical" evidence="5">
    <location>
        <begin position="286"/>
        <end position="310"/>
    </location>
</feature>
<dbReference type="SUPFAM" id="SSF103473">
    <property type="entry name" value="MFS general substrate transporter"/>
    <property type="match status" value="1"/>
</dbReference>
<comment type="caution">
    <text evidence="7">The sequence shown here is derived from an EMBL/GenBank/DDBJ whole genome shotgun (WGS) entry which is preliminary data.</text>
</comment>
<name>A0A7W7N5F3_9CAUL</name>
<dbReference type="Pfam" id="PF07690">
    <property type="entry name" value="MFS_1"/>
    <property type="match status" value="1"/>
</dbReference>
<evidence type="ECO:0000256" key="3">
    <source>
        <dbReference type="ARBA" id="ARBA00022989"/>
    </source>
</evidence>
<dbReference type="GO" id="GO:0061513">
    <property type="term" value="F:glucose 6-phosphate:phosphate antiporter activity"/>
    <property type="evidence" value="ECO:0007669"/>
    <property type="project" value="TreeGrafter"/>
</dbReference>
<dbReference type="AlphaFoldDB" id="A0A7W7N5F3"/>